<evidence type="ECO:0000256" key="1">
    <source>
        <dbReference type="ARBA" id="ARBA00000012"/>
    </source>
</evidence>
<dbReference type="InterPro" id="IPR006390">
    <property type="entry name" value="DHP_synth_dom"/>
</dbReference>
<dbReference type="PROSITE" id="PS00793">
    <property type="entry name" value="DHPS_2"/>
    <property type="match status" value="1"/>
</dbReference>
<dbReference type="GO" id="GO:0046656">
    <property type="term" value="P:folic acid biosynthetic process"/>
    <property type="evidence" value="ECO:0007669"/>
    <property type="project" value="UniProtKB-KW"/>
</dbReference>
<evidence type="ECO:0000256" key="5">
    <source>
        <dbReference type="ARBA" id="ARBA00012458"/>
    </source>
</evidence>
<reference evidence="14 15" key="1">
    <citation type="submission" date="2019-03" db="EMBL/GenBank/DDBJ databases">
        <title>Genomic Encyclopedia of Type Strains, Phase IV (KMG-IV): sequencing the most valuable type-strain genomes for metagenomic binning, comparative biology and taxonomic classification.</title>
        <authorList>
            <person name="Goeker M."/>
        </authorList>
    </citation>
    <scope>NUCLEOTIDE SEQUENCE [LARGE SCALE GENOMIC DNA]</scope>
    <source>
        <strain evidence="14 15">DSM 9035</strain>
    </source>
</reference>
<dbReference type="FunFam" id="3.20.20.20:FF:000006">
    <property type="entry name" value="Dihydropteroate synthase"/>
    <property type="match status" value="1"/>
</dbReference>
<keyword evidence="7 12" id="KW-0808">Transferase</keyword>
<evidence type="ECO:0000313" key="14">
    <source>
        <dbReference type="EMBL" id="TCT02993.1"/>
    </source>
</evidence>
<dbReference type="InterPro" id="IPR011005">
    <property type="entry name" value="Dihydropteroate_synth-like_sf"/>
</dbReference>
<accession>A0A4R3LR58</accession>
<evidence type="ECO:0000256" key="10">
    <source>
        <dbReference type="ARBA" id="ARBA00022909"/>
    </source>
</evidence>
<dbReference type="RefSeq" id="WP_132033516.1">
    <property type="nucleotide sequence ID" value="NZ_SMAI01000011.1"/>
</dbReference>
<evidence type="ECO:0000256" key="4">
    <source>
        <dbReference type="ARBA" id="ARBA00009503"/>
    </source>
</evidence>
<evidence type="ECO:0000256" key="7">
    <source>
        <dbReference type="ARBA" id="ARBA00022679"/>
    </source>
</evidence>
<dbReference type="InterPro" id="IPR000489">
    <property type="entry name" value="Pterin-binding_dom"/>
</dbReference>
<keyword evidence="8 12" id="KW-0479">Metal-binding</keyword>
<dbReference type="EMBL" id="SMAI01000011">
    <property type="protein sequence ID" value="TCT02993.1"/>
    <property type="molecule type" value="Genomic_DNA"/>
</dbReference>
<dbReference type="GO" id="GO:0046872">
    <property type="term" value="F:metal ion binding"/>
    <property type="evidence" value="ECO:0007669"/>
    <property type="project" value="UniProtKB-KW"/>
</dbReference>
<keyword evidence="10 12" id="KW-0289">Folate biosynthesis</keyword>
<dbReference type="PANTHER" id="PTHR20941">
    <property type="entry name" value="FOLATE SYNTHESIS PROTEINS"/>
    <property type="match status" value="1"/>
</dbReference>
<name>A0A4R3LR58_9HYPH</name>
<dbReference type="EC" id="2.5.1.15" evidence="5 12"/>
<comment type="caution">
    <text evidence="14">The sequence shown here is derived from an EMBL/GenBank/DDBJ whole genome shotgun (WGS) entry which is preliminary data.</text>
</comment>
<dbReference type="PANTHER" id="PTHR20941:SF1">
    <property type="entry name" value="FOLIC ACID SYNTHESIS PROTEIN FOL1"/>
    <property type="match status" value="1"/>
</dbReference>
<sequence length="284" mass="30162">MTDNATLIDAPVRHLDACGRRLSIGGRTLVMGILNVTPDSFSDGGQSAALPDALAHARRMAAEGADILDVGGESTRPGHTPVTFEEEWARVGPVLDALSREDTPPISIDTFKAETARRAVVAGAVIVNDVWGFSRDPDMARVVADTGAAAVLMHNRETVDPTADIVADMVAFFETALERAARAGVRRERLVLDPGIGFGKSFEQNLTAIRRLADLRRFGLPLLLGTSRKSLIGKVVAAAPSERLPGTIASNVIGVMAGVEIVRVHDVAAHIQAVRVAEAIRDAR</sequence>
<dbReference type="UniPathway" id="UPA00077">
    <property type="reaction ID" value="UER00156"/>
</dbReference>
<comment type="catalytic activity">
    <reaction evidence="1">
        <text>(7,8-dihydropterin-6-yl)methyl diphosphate + 4-aminobenzoate = 7,8-dihydropteroate + diphosphate</text>
        <dbReference type="Rhea" id="RHEA:19949"/>
        <dbReference type="ChEBI" id="CHEBI:17836"/>
        <dbReference type="ChEBI" id="CHEBI:17839"/>
        <dbReference type="ChEBI" id="CHEBI:33019"/>
        <dbReference type="ChEBI" id="CHEBI:72950"/>
        <dbReference type="EC" id="2.5.1.15"/>
    </reaction>
</comment>
<keyword evidence="9 12" id="KW-0460">Magnesium</keyword>
<evidence type="ECO:0000256" key="2">
    <source>
        <dbReference type="ARBA" id="ARBA00001946"/>
    </source>
</evidence>
<evidence type="ECO:0000313" key="15">
    <source>
        <dbReference type="Proteomes" id="UP000294664"/>
    </source>
</evidence>
<dbReference type="SUPFAM" id="SSF51717">
    <property type="entry name" value="Dihydropteroate synthetase-like"/>
    <property type="match status" value="1"/>
</dbReference>
<dbReference type="AlphaFoldDB" id="A0A4R3LR58"/>
<protein>
    <recommendedName>
        <fullName evidence="6 12">Dihydropteroate synthase</fullName>
        <shortName evidence="12">DHPS</shortName>
        <ecNumber evidence="5 12">2.5.1.15</ecNumber>
    </recommendedName>
    <alternativeName>
        <fullName evidence="11 12">Dihydropteroate pyrophosphorylase</fullName>
    </alternativeName>
</protein>
<comment type="function">
    <text evidence="12">Catalyzes the condensation of para-aminobenzoate (pABA) with 6-hydroxymethyl-7,8-dihydropterin diphosphate (DHPt-PP) to form 7,8-dihydropteroate (H2Pte), the immediate precursor of folate derivatives.</text>
</comment>
<evidence type="ECO:0000256" key="12">
    <source>
        <dbReference type="RuleBase" id="RU361205"/>
    </source>
</evidence>
<dbReference type="GO" id="GO:0004156">
    <property type="term" value="F:dihydropteroate synthase activity"/>
    <property type="evidence" value="ECO:0007669"/>
    <property type="project" value="UniProtKB-EC"/>
</dbReference>
<dbReference type="Pfam" id="PF00809">
    <property type="entry name" value="Pterin_bind"/>
    <property type="match status" value="1"/>
</dbReference>
<evidence type="ECO:0000256" key="6">
    <source>
        <dbReference type="ARBA" id="ARBA00016919"/>
    </source>
</evidence>
<dbReference type="Proteomes" id="UP000294664">
    <property type="component" value="Unassembled WGS sequence"/>
</dbReference>
<organism evidence="14 15">
    <name type="scientific">Aquabacter spiritensis</name>
    <dbReference type="NCBI Taxonomy" id="933073"/>
    <lineage>
        <taxon>Bacteria</taxon>
        <taxon>Pseudomonadati</taxon>
        <taxon>Pseudomonadota</taxon>
        <taxon>Alphaproteobacteria</taxon>
        <taxon>Hyphomicrobiales</taxon>
        <taxon>Xanthobacteraceae</taxon>
        <taxon>Aquabacter</taxon>
    </lineage>
</organism>
<keyword evidence="15" id="KW-1185">Reference proteome</keyword>
<evidence type="ECO:0000259" key="13">
    <source>
        <dbReference type="PROSITE" id="PS50972"/>
    </source>
</evidence>
<evidence type="ECO:0000256" key="11">
    <source>
        <dbReference type="ARBA" id="ARBA00030193"/>
    </source>
</evidence>
<comment type="pathway">
    <text evidence="3 12">Cofactor biosynthesis; tetrahydrofolate biosynthesis; 7,8-dihydrofolate from 2-amino-4-hydroxy-6-hydroxymethyl-7,8-dihydropteridine diphosphate and 4-aminobenzoate: step 1/2.</text>
</comment>
<dbReference type="InterPro" id="IPR045031">
    <property type="entry name" value="DHP_synth-like"/>
</dbReference>
<dbReference type="CDD" id="cd00739">
    <property type="entry name" value="DHPS"/>
    <property type="match status" value="1"/>
</dbReference>
<dbReference type="PROSITE" id="PS00792">
    <property type="entry name" value="DHPS_1"/>
    <property type="match status" value="1"/>
</dbReference>
<feature type="domain" description="Pterin-binding" evidence="13">
    <location>
        <begin position="28"/>
        <end position="275"/>
    </location>
</feature>
<dbReference type="NCBIfam" id="TIGR01496">
    <property type="entry name" value="DHPS"/>
    <property type="match status" value="1"/>
</dbReference>
<evidence type="ECO:0000256" key="9">
    <source>
        <dbReference type="ARBA" id="ARBA00022842"/>
    </source>
</evidence>
<evidence type="ECO:0000256" key="3">
    <source>
        <dbReference type="ARBA" id="ARBA00004763"/>
    </source>
</evidence>
<comment type="similarity">
    <text evidence="4 12">Belongs to the DHPS family.</text>
</comment>
<proteinExistence type="inferred from homology"/>
<evidence type="ECO:0000256" key="8">
    <source>
        <dbReference type="ARBA" id="ARBA00022723"/>
    </source>
</evidence>
<dbReference type="PROSITE" id="PS50972">
    <property type="entry name" value="PTERIN_BINDING"/>
    <property type="match status" value="1"/>
</dbReference>
<dbReference type="Gene3D" id="3.20.20.20">
    <property type="entry name" value="Dihydropteroate synthase-like"/>
    <property type="match status" value="1"/>
</dbReference>
<gene>
    <name evidence="14" type="ORF">EDC64_111165</name>
</gene>
<dbReference type="GO" id="GO:0046654">
    <property type="term" value="P:tetrahydrofolate biosynthetic process"/>
    <property type="evidence" value="ECO:0007669"/>
    <property type="project" value="UniProtKB-UniPathway"/>
</dbReference>
<dbReference type="GO" id="GO:0005829">
    <property type="term" value="C:cytosol"/>
    <property type="evidence" value="ECO:0007669"/>
    <property type="project" value="TreeGrafter"/>
</dbReference>
<dbReference type="OrthoDB" id="9811744at2"/>
<comment type="cofactor">
    <cofactor evidence="2 12">
        <name>Mg(2+)</name>
        <dbReference type="ChEBI" id="CHEBI:18420"/>
    </cofactor>
</comment>